<gene>
    <name evidence="1" type="ORF">S06H3_11132</name>
</gene>
<organism evidence="1">
    <name type="scientific">marine sediment metagenome</name>
    <dbReference type="NCBI Taxonomy" id="412755"/>
    <lineage>
        <taxon>unclassified sequences</taxon>
        <taxon>metagenomes</taxon>
        <taxon>ecological metagenomes</taxon>
    </lineage>
</organism>
<dbReference type="AlphaFoldDB" id="X1L453"/>
<protein>
    <submittedName>
        <fullName evidence="1">Uncharacterized protein</fullName>
    </submittedName>
</protein>
<name>X1L453_9ZZZZ</name>
<sequence length="72" mass="8464">MLVTYFPKHKLPKGFAGITHALHYVIAPRGTLERYYEFNNDEHMANPVPEKLFKKFAWEGEIRAEVNLDPEF</sequence>
<comment type="caution">
    <text evidence="1">The sequence shown here is derived from an EMBL/GenBank/DDBJ whole genome shotgun (WGS) entry which is preliminary data.</text>
</comment>
<dbReference type="EMBL" id="BARV01005315">
    <property type="protein sequence ID" value="GAI13748.1"/>
    <property type="molecule type" value="Genomic_DNA"/>
</dbReference>
<reference evidence="1" key="1">
    <citation type="journal article" date="2014" name="Front. Microbiol.">
        <title>High frequency of phylogenetically diverse reductive dehalogenase-homologous genes in deep subseafloor sedimentary metagenomes.</title>
        <authorList>
            <person name="Kawai M."/>
            <person name="Futagami T."/>
            <person name="Toyoda A."/>
            <person name="Takaki Y."/>
            <person name="Nishi S."/>
            <person name="Hori S."/>
            <person name="Arai W."/>
            <person name="Tsubouchi T."/>
            <person name="Morono Y."/>
            <person name="Uchiyama I."/>
            <person name="Ito T."/>
            <person name="Fujiyama A."/>
            <person name="Inagaki F."/>
            <person name="Takami H."/>
        </authorList>
    </citation>
    <scope>NUCLEOTIDE SEQUENCE</scope>
    <source>
        <strain evidence="1">Expedition CK06-06</strain>
    </source>
</reference>
<accession>X1L453</accession>
<proteinExistence type="predicted"/>
<evidence type="ECO:0000313" key="1">
    <source>
        <dbReference type="EMBL" id="GAI13748.1"/>
    </source>
</evidence>